<keyword evidence="2" id="KW-0812">Transmembrane</keyword>
<dbReference type="RefSeq" id="WP_044218125.1">
    <property type="nucleotide sequence ID" value="NZ_JBKAGJ010000006.1"/>
</dbReference>
<dbReference type="STRING" id="1524460.IX84_07560"/>
<keyword evidence="1" id="KW-0378">Hydrolase</keyword>
<dbReference type="EMBL" id="JPOS01000018">
    <property type="protein sequence ID" value="KGE88530.1"/>
    <property type="molecule type" value="Genomic_DNA"/>
</dbReference>
<keyword evidence="2" id="KW-0472">Membrane</keyword>
<proteinExistence type="predicted"/>
<dbReference type="Gene3D" id="1.10.530.10">
    <property type="match status" value="1"/>
</dbReference>
<name>A0A098S8T2_9BACT</name>
<sequence length="327" mass="36951">MLRQFLAGIFEITHGIMLTLLFAGAVIAGLYVYQNRWDEVSELPVIREITGNYQQGLQAIGGLSGLALERYEMGDFQAVGGDLSGQLPQLARAWNADDILHKLRFSKSKMRQAEVFTQYIDQHAESALRDMLLRQVPASVKLAQALLESRAGQSGLARTTNNHFGIKARPNAQARRKIRERRYADLHNHEFIPVAPAIGAWRFHDDNTYDRFETYEAVGDSYARHTQLLTRDCTFGHTGCYAWIWAAYPPGQEHDIREAAAAFYHRSGIAAADFFDGDTRVPYYAACAAGLKMAGYATSPTYHKKITYLIETYELWRFDLALLKAFE</sequence>
<reference evidence="4 5" key="1">
    <citation type="journal article" date="2014" name="Int. J. Syst. Evol. Microbiol.">
        <title>Phaeodactylibacter xiamenensis gen. nov., sp. nov., a member of the family Saprospiraceae isolated from the marine alga Phaeodactylum tricornutum.</title>
        <authorList>
            <person name="Chen Z.Jr."/>
            <person name="Lei X."/>
            <person name="Lai Q."/>
            <person name="Li Y."/>
            <person name="Zhang B."/>
            <person name="Zhang J."/>
            <person name="Zhang H."/>
            <person name="Yang L."/>
            <person name="Zheng W."/>
            <person name="Tian Y."/>
            <person name="Yu Z."/>
            <person name="Xu H.Jr."/>
            <person name="Zheng T."/>
        </authorList>
    </citation>
    <scope>NUCLEOTIDE SEQUENCE [LARGE SCALE GENOMIC DNA]</scope>
    <source>
        <strain evidence="4 5">KD52</strain>
    </source>
</reference>
<accession>A0A098S8T2</accession>
<organism evidence="4 5">
    <name type="scientific">Phaeodactylibacter xiamenensis</name>
    <dbReference type="NCBI Taxonomy" id="1524460"/>
    <lineage>
        <taxon>Bacteria</taxon>
        <taxon>Pseudomonadati</taxon>
        <taxon>Bacteroidota</taxon>
        <taxon>Saprospiria</taxon>
        <taxon>Saprospirales</taxon>
        <taxon>Haliscomenobacteraceae</taxon>
        <taxon>Phaeodactylibacter</taxon>
    </lineage>
</organism>
<dbReference type="InterPro" id="IPR002901">
    <property type="entry name" value="MGlyc_endo_b_GlcNAc-like_dom"/>
</dbReference>
<evidence type="ECO:0000256" key="1">
    <source>
        <dbReference type="ARBA" id="ARBA00022801"/>
    </source>
</evidence>
<protein>
    <recommendedName>
        <fullName evidence="3">Mannosyl-glycoprotein endo-beta-N-acetylglucosamidase-like domain-containing protein</fullName>
    </recommendedName>
</protein>
<evidence type="ECO:0000259" key="3">
    <source>
        <dbReference type="SMART" id="SM00047"/>
    </source>
</evidence>
<dbReference type="Proteomes" id="UP000029736">
    <property type="component" value="Unassembled WGS sequence"/>
</dbReference>
<comment type="caution">
    <text evidence="4">The sequence shown here is derived from an EMBL/GenBank/DDBJ whole genome shotgun (WGS) entry which is preliminary data.</text>
</comment>
<dbReference type="Pfam" id="PF01832">
    <property type="entry name" value="Glucosaminidase"/>
    <property type="match status" value="1"/>
</dbReference>
<dbReference type="PANTHER" id="PTHR33308">
    <property type="entry name" value="PEPTIDOGLYCAN HYDROLASE FLGJ"/>
    <property type="match status" value="1"/>
</dbReference>
<evidence type="ECO:0000313" key="4">
    <source>
        <dbReference type="EMBL" id="KGE88530.1"/>
    </source>
</evidence>
<feature type="transmembrane region" description="Helical" evidence="2">
    <location>
        <begin position="12"/>
        <end position="33"/>
    </location>
</feature>
<dbReference type="OrthoDB" id="1491147at2"/>
<dbReference type="GO" id="GO:0004040">
    <property type="term" value="F:amidase activity"/>
    <property type="evidence" value="ECO:0007669"/>
    <property type="project" value="InterPro"/>
</dbReference>
<keyword evidence="5" id="KW-1185">Reference proteome</keyword>
<dbReference type="SMART" id="SM00047">
    <property type="entry name" value="LYZ2"/>
    <property type="match status" value="1"/>
</dbReference>
<dbReference type="AlphaFoldDB" id="A0A098S8T2"/>
<gene>
    <name evidence="4" type="ORF">IX84_07560</name>
</gene>
<evidence type="ECO:0000256" key="2">
    <source>
        <dbReference type="SAM" id="Phobius"/>
    </source>
</evidence>
<dbReference type="PANTHER" id="PTHR33308:SF9">
    <property type="entry name" value="PEPTIDOGLYCAN HYDROLASE FLGJ"/>
    <property type="match status" value="1"/>
</dbReference>
<keyword evidence="2" id="KW-1133">Transmembrane helix</keyword>
<evidence type="ECO:0000313" key="5">
    <source>
        <dbReference type="Proteomes" id="UP000029736"/>
    </source>
</evidence>
<feature type="domain" description="Mannosyl-glycoprotein endo-beta-N-acetylglucosamidase-like" evidence="3">
    <location>
        <begin position="107"/>
        <end position="319"/>
    </location>
</feature>
<dbReference type="InterPro" id="IPR051056">
    <property type="entry name" value="Glycosyl_Hydrolase_73"/>
</dbReference>